<gene>
    <name evidence="2" type="ORF">A2725_02320</name>
</gene>
<accession>A0A1F6LKI1</accession>
<dbReference type="Proteomes" id="UP000177067">
    <property type="component" value="Unassembled WGS sequence"/>
</dbReference>
<reference evidence="2 3" key="1">
    <citation type="journal article" date="2016" name="Nat. Commun.">
        <title>Thousands of microbial genomes shed light on interconnected biogeochemical processes in an aquifer system.</title>
        <authorList>
            <person name="Anantharaman K."/>
            <person name="Brown C.T."/>
            <person name="Hug L.A."/>
            <person name="Sharon I."/>
            <person name="Castelle C.J."/>
            <person name="Probst A.J."/>
            <person name="Thomas B.C."/>
            <person name="Singh A."/>
            <person name="Wilkins M.J."/>
            <person name="Karaoz U."/>
            <person name="Brodie E.L."/>
            <person name="Williams K.H."/>
            <person name="Hubbard S.S."/>
            <person name="Banfield J.F."/>
        </authorList>
    </citation>
    <scope>NUCLEOTIDE SEQUENCE [LARGE SCALE GENOMIC DNA]</scope>
</reference>
<evidence type="ECO:0000256" key="1">
    <source>
        <dbReference type="SAM" id="Phobius"/>
    </source>
</evidence>
<evidence type="ECO:0000313" key="2">
    <source>
        <dbReference type="EMBL" id="OGH59829.1"/>
    </source>
</evidence>
<dbReference type="AlphaFoldDB" id="A0A1F6LKI1"/>
<feature type="transmembrane region" description="Helical" evidence="1">
    <location>
        <begin position="119"/>
        <end position="136"/>
    </location>
</feature>
<evidence type="ECO:0000313" key="3">
    <source>
        <dbReference type="Proteomes" id="UP000177067"/>
    </source>
</evidence>
<keyword evidence="1" id="KW-0472">Membrane</keyword>
<protein>
    <submittedName>
        <fullName evidence="2">Uncharacterized protein</fullName>
    </submittedName>
</protein>
<organism evidence="2 3">
    <name type="scientific">Candidatus Magasanikbacteria bacterium RIFCSPHIGHO2_01_FULL_33_34</name>
    <dbReference type="NCBI Taxonomy" id="1798671"/>
    <lineage>
        <taxon>Bacteria</taxon>
        <taxon>Candidatus Magasanikiibacteriota</taxon>
    </lineage>
</organism>
<proteinExistence type="predicted"/>
<keyword evidence="1" id="KW-0812">Transmembrane</keyword>
<feature type="transmembrane region" description="Helical" evidence="1">
    <location>
        <begin position="12"/>
        <end position="33"/>
    </location>
</feature>
<name>A0A1F6LKI1_9BACT</name>
<dbReference type="EMBL" id="MFPS01000006">
    <property type="protein sequence ID" value="OGH59829.1"/>
    <property type="molecule type" value="Genomic_DNA"/>
</dbReference>
<keyword evidence="1" id="KW-1133">Transmembrane helix</keyword>
<comment type="caution">
    <text evidence="2">The sequence shown here is derived from an EMBL/GenBank/DDBJ whole genome shotgun (WGS) entry which is preliminary data.</text>
</comment>
<sequence>MQSPRKEVIQLIYLYIVTLVGLFMIVIPAVDIIKIGLEKWIFPLAVQDDYDYRYYPPEPYPIKERIVGETATEIGDLKVTEEEKLALERWKVQFEQWEEKDKNKDHVSIQMQRSMVRDISILLGGLVLFLSHGYVLRKKRKEQ</sequence>